<dbReference type="Proteomes" id="UP000499080">
    <property type="component" value="Unassembled WGS sequence"/>
</dbReference>
<evidence type="ECO:0000313" key="2">
    <source>
        <dbReference type="EMBL" id="GBM21498.1"/>
    </source>
</evidence>
<organism evidence="2 3">
    <name type="scientific">Araneus ventricosus</name>
    <name type="common">Orbweaver spider</name>
    <name type="synonym">Epeira ventricosa</name>
    <dbReference type="NCBI Taxonomy" id="182803"/>
    <lineage>
        <taxon>Eukaryota</taxon>
        <taxon>Metazoa</taxon>
        <taxon>Ecdysozoa</taxon>
        <taxon>Arthropoda</taxon>
        <taxon>Chelicerata</taxon>
        <taxon>Arachnida</taxon>
        <taxon>Araneae</taxon>
        <taxon>Araneomorphae</taxon>
        <taxon>Entelegynae</taxon>
        <taxon>Araneoidea</taxon>
        <taxon>Araneidae</taxon>
        <taxon>Araneus</taxon>
    </lineage>
</organism>
<feature type="region of interest" description="Disordered" evidence="1">
    <location>
        <begin position="42"/>
        <end position="61"/>
    </location>
</feature>
<keyword evidence="3" id="KW-1185">Reference proteome</keyword>
<comment type="caution">
    <text evidence="2">The sequence shown here is derived from an EMBL/GenBank/DDBJ whole genome shotgun (WGS) entry which is preliminary data.</text>
</comment>
<protein>
    <submittedName>
        <fullName evidence="2">Uncharacterized protein</fullName>
    </submittedName>
</protein>
<proteinExistence type="predicted"/>
<gene>
    <name evidence="2" type="ORF">AVEN_249924_1</name>
</gene>
<dbReference type="EMBL" id="BGPR01000461">
    <property type="protein sequence ID" value="GBM21498.1"/>
    <property type="molecule type" value="Genomic_DNA"/>
</dbReference>
<dbReference type="AlphaFoldDB" id="A0A4Y2E0F3"/>
<accession>A0A4Y2E0F3</accession>
<sequence>MTRTVPEPAPSWELLRHISEKTFDFAYTVVLQLNQVSKLESSSPEAEMVPVGHRCPEHSSEERENNFSCSFKLLEDKIAGSLQPPTGSHILAFPHLY</sequence>
<evidence type="ECO:0000313" key="3">
    <source>
        <dbReference type="Proteomes" id="UP000499080"/>
    </source>
</evidence>
<name>A0A4Y2E0F3_ARAVE</name>
<reference evidence="2 3" key="1">
    <citation type="journal article" date="2019" name="Sci. Rep.">
        <title>Orb-weaving spider Araneus ventricosus genome elucidates the spidroin gene catalogue.</title>
        <authorList>
            <person name="Kono N."/>
            <person name="Nakamura H."/>
            <person name="Ohtoshi R."/>
            <person name="Moran D.A.P."/>
            <person name="Shinohara A."/>
            <person name="Yoshida Y."/>
            <person name="Fujiwara M."/>
            <person name="Mori M."/>
            <person name="Tomita M."/>
            <person name="Arakawa K."/>
        </authorList>
    </citation>
    <scope>NUCLEOTIDE SEQUENCE [LARGE SCALE GENOMIC DNA]</scope>
</reference>
<evidence type="ECO:0000256" key="1">
    <source>
        <dbReference type="SAM" id="MobiDB-lite"/>
    </source>
</evidence>